<dbReference type="InterPro" id="IPR027795">
    <property type="entry name" value="CASTOR_ACT_dom"/>
</dbReference>
<organism evidence="4 5">
    <name type="scientific">Amycolatopsis decaplanina DSM 44594</name>
    <dbReference type="NCBI Taxonomy" id="1284240"/>
    <lineage>
        <taxon>Bacteria</taxon>
        <taxon>Bacillati</taxon>
        <taxon>Actinomycetota</taxon>
        <taxon>Actinomycetes</taxon>
        <taxon>Pseudonocardiales</taxon>
        <taxon>Pseudonocardiaceae</taxon>
        <taxon>Amycolatopsis</taxon>
    </lineage>
</organism>
<dbReference type="RefSeq" id="WP_007029375.1">
    <property type="nucleotide sequence ID" value="NZ_AOHO01000032.1"/>
</dbReference>
<evidence type="ECO:0000256" key="1">
    <source>
        <dbReference type="SAM" id="Phobius"/>
    </source>
</evidence>
<evidence type="ECO:0000259" key="3">
    <source>
        <dbReference type="Pfam" id="PF21631"/>
    </source>
</evidence>
<gene>
    <name evidence="4" type="ORF">H074_07259</name>
</gene>
<dbReference type="OrthoDB" id="5615858at2"/>
<comment type="caution">
    <text evidence="4">The sequence shown here is derived from an EMBL/GenBank/DDBJ whole genome shotgun (WGS) entry which is preliminary data.</text>
</comment>
<evidence type="ECO:0000313" key="5">
    <source>
        <dbReference type="Proteomes" id="UP000054226"/>
    </source>
</evidence>
<dbReference type="InterPro" id="IPR016540">
    <property type="entry name" value="UCP008459"/>
</dbReference>
<dbReference type="InterPro" id="IPR049447">
    <property type="entry name" value="A9CJY8-like_N"/>
</dbReference>
<feature type="domain" description="CASTOR ACT" evidence="2">
    <location>
        <begin position="61"/>
        <end position="123"/>
    </location>
</feature>
<sequence length="130" mass="13609">MRRLAIDVRPGEYAVARLAPDAPVPANLLDPGEPVLISLTRTPEELSVICPAGLAPAGATVEDGWRLLSVRGPLAFTLTGIIAALSSELAAAGVALFSMSTFDTDHVLVRASELERAVKALREAGHEVTV</sequence>
<dbReference type="Gene3D" id="3.30.2130.10">
    <property type="entry name" value="VC0802-like"/>
    <property type="match status" value="1"/>
</dbReference>
<keyword evidence="1" id="KW-0812">Transmembrane</keyword>
<evidence type="ECO:0000313" key="4">
    <source>
        <dbReference type="EMBL" id="EME63009.1"/>
    </source>
</evidence>
<dbReference type="Pfam" id="PF13840">
    <property type="entry name" value="ACT_7"/>
    <property type="match status" value="1"/>
</dbReference>
<keyword evidence="1" id="KW-0472">Membrane</keyword>
<dbReference type="Proteomes" id="UP000054226">
    <property type="component" value="Unassembled WGS sequence"/>
</dbReference>
<dbReference type="PANTHER" id="PTHR31131:SF6">
    <property type="entry name" value="CASTOR ACT DOMAIN-CONTAINING PROTEIN"/>
    <property type="match status" value="1"/>
</dbReference>
<name>M2ZRM8_9PSEU</name>
<keyword evidence="5" id="KW-1185">Reference proteome</keyword>
<dbReference type="Pfam" id="PF21631">
    <property type="entry name" value="A9CJY8-like_N"/>
    <property type="match status" value="1"/>
</dbReference>
<dbReference type="PIRSF" id="PIRSF008459">
    <property type="entry name" value="UCP008459"/>
    <property type="match status" value="1"/>
</dbReference>
<feature type="transmembrane region" description="Helical" evidence="1">
    <location>
        <begin position="74"/>
        <end position="97"/>
    </location>
</feature>
<evidence type="ECO:0000259" key="2">
    <source>
        <dbReference type="Pfam" id="PF13840"/>
    </source>
</evidence>
<reference evidence="4 5" key="1">
    <citation type="journal article" date="2013" name="Genome Announc.">
        <title>Draft Genome Sequence of Amycolatopsis decaplanina Strain DSM 44594T.</title>
        <authorList>
            <person name="Kaur N."/>
            <person name="Kumar S."/>
            <person name="Bala M."/>
            <person name="Raghava G.P."/>
            <person name="Mayilraj S."/>
        </authorList>
    </citation>
    <scope>NUCLEOTIDE SEQUENCE [LARGE SCALE GENOMIC DNA]</scope>
    <source>
        <strain evidence="4 5">DSM 44594</strain>
    </source>
</reference>
<dbReference type="InterPro" id="IPR045865">
    <property type="entry name" value="ACT-like_dom_sf"/>
</dbReference>
<keyword evidence="1" id="KW-1133">Transmembrane helix</keyword>
<dbReference type="PATRIC" id="fig|1284240.4.peg.1467"/>
<dbReference type="InterPro" id="IPR051719">
    <property type="entry name" value="CASTOR_mTORC1"/>
</dbReference>
<dbReference type="SUPFAM" id="SSF55021">
    <property type="entry name" value="ACT-like"/>
    <property type="match status" value="2"/>
</dbReference>
<dbReference type="PANTHER" id="PTHR31131">
    <property type="entry name" value="CHROMOSOME 1, WHOLE GENOME SHOTGUN SEQUENCE"/>
    <property type="match status" value="1"/>
</dbReference>
<protein>
    <submittedName>
        <fullName evidence="4">Uncharacterized protein</fullName>
    </submittedName>
</protein>
<dbReference type="EMBL" id="AOHO01000032">
    <property type="protein sequence ID" value="EME63009.1"/>
    <property type="molecule type" value="Genomic_DNA"/>
</dbReference>
<accession>M2ZRM8</accession>
<dbReference type="AlphaFoldDB" id="M2ZRM8"/>
<proteinExistence type="predicted"/>
<feature type="domain" description="A9CJY8-like N-terminal" evidence="3">
    <location>
        <begin position="11"/>
        <end position="52"/>
    </location>
</feature>